<evidence type="ECO:0000313" key="1">
    <source>
        <dbReference type="EMBL" id="EQM78200.1"/>
    </source>
</evidence>
<accession>T5KJJ9</accession>
<name>T5KJJ9_MICMQ</name>
<dbReference type="InterPro" id="IPR009000">
    <property type="entry name" value="Transl_B-barrel_sf"/>
</dbReference>
<evidence type="ECO:0008006" key="3">
    <source>
        <dbReference type="Google" id="ProtNLM"/>
    </source>
</evidence>
<dbReference type="EMBL" id="ATAO01000181">
    <property type="protein sequence ID" value="EQM78200.1"/>
    <property type="molecule type" value="Genomic_DNA"/>
</dbReference>
<dbReference type="Proteomes" id="UP000016033">
    <property type="component" value="Unassembled WGS sequence"/>
</dbReference>
<evidence type="ECO:0000313" key="2">
    <source>
        <dbReference type="Proteomes" id="UP000016033"/>
    </source>
</evidence>
<proteinExistence type="predicted"/>
<organism evidence="1 2">
    <name type="scientific">Microbacterium maritypicum MF109</name>
    <dbReference type="NCBI Taxonomy" id="1333857"/>
    <lineage>
        <taxon>Bacteria</taxon>
        <taxon>Bacillati</taxon>
        <taxon>Actinomycetota</taxon>
        <taxon>Actinomycetes</taxon>
        <taxon>Micrococcales</taxon>
        <taxon>Microbacteriaceae</taxon>
        <taxon>Microbacterium</taxon>
    </lineage>
</organism>
<dbReference type="AlphaFoldDB" id="T5KJJ9"/>
<reference evidence="1 2" key="1">
    <citation type="journal article" date="2013" name="Genome Announc.">
        <title>Whole-genome sequences of five oyster-associated bacteria show potential for crude oil hydrocarbon degradation.</title>
        <authorList>
            <person name="Chauhan A."/>
            <person name="Green S."/>
            <person name="Pathak A."/>
            <person name="Thomas J."/>
            <person name="Venkatramanan R."/>
        </authorList>
    </citation>
    <scope>NUCLEOTIDE SEQUENCE [LARGE SCALE GENOMIC DNA]</scope>
    <source>
        <strain evidence="1 2">MF109</strain>
    </source>
</reference>
<dbReference type="RefSeq" id="WP_021199647.1">
    <property type="nucleotide sequence ID" value="NZ_ATAO01000181.1"/>
</dbReference>
<dbReference type="Gene3D" id="2.40.30.10">
    <property type="entry name" value="Translation factors"/>
    <property type="match status" value="1"/>
</dbReference>
<gene>
    <name evidence="1" type="ORF">L687_16875</name>
</gene>
<protein>
    <recommendedName>
        <fullName evidence="3">Translation elongation factor EFTu-like domain-containing protein</fullName>
    </recommendedName>
</protein>
<comment type="caution">
    <text evidence="1">The sequence shown here is derived from an EMBL/GenBank/DDBJ whole genome shotgun (WGS) entry which is preliminary data.</text>
</comment>
<sequence>MASKRIKATKEATFRGGTAVVQEIFRSPKFGTIAGVHVVAGSIRDDRPVTIHRVHTRVHDSLIIESLRQYTHDVEVIGFMEEGGIGLGVLGDLEIGDLITQEADSE</sequence>
<dbReference type="SUPFAM" id="SSF50447">
    <property type="entry name" value="Translation proteins"/>
    <property type="match status" value="1"/>
</dbReference>